<dbReference type="PANTHER" id="PTHR30536:SF5">
    <property type="entry name" value="ALTRONATE DEHYDRATASE"/>
    <property type="match status" value="1"/>
</dbReference>
<dbReference type="InterPro" id="IPR048332">
    <property type="entry name" value="GD_AH_C"/>
</dbReference>
<feature type="domain" description="D-galactarate/Altronate dehydratase second" evidence="3">
    <location>
        <begin position="6"/>
        <end position="131"/>
    </location>
</feature>
<organism evidence="5 6">
    <name type="scientific">Saccharolobus caldissimus</name>
    <dbReference type="NCBI Taxonomy" id="1702097"/>
    <lineage>
        <taxon>Archaea</taxon>
        <taxon>Thermoproteota</taxon>
        <taxon>Thermoprotei</taxon>
        <taxon>Sulfolobales</taxon>
        <taxon>Sulfolobaceae</taxon>
        <taxon>Saccharolobus</taxon>
    </lineage>
</organism>
<comment type="similarity">
    <text evidence="1">Belongs to the UxaA family.</text>
</comment>
<evidence type="ECO:0000313" key="5">
    <source>
        <dbReference type="EMBL" id="BDB99442.1"/>
    </source>
</evidence>
<dbReference type="AlphaFoldDB" id="A0AAQ4CUG1"/>
<keyword evidence="2" id="KW-0456">Lyase</keyword>
<protein>
    <submittedName>
        <fullName evidence="5">D-galactarate dehydratase</fullName>
    </submittedName>
</protein>
<gene>
    <name evidence="5" type="ORF">SACC_24590</name>
</gene>
<dbReference type="GeneID" id="68867180"/>
<dbReference type="PANTHER" id="PTHR30536">
    <property type="entry name" value="ALTRONATE/GALACTARATE DEHYDRATASE"/>
    <property type="match status" value="1"/>
</dbReference>
<evidence type="ECO:0000259" key="3">
    <source>
        <dbReference type="Pfam" id="PF04295"/>
    </source>
</evidence>
<evidence type="ECO:0000256" key="1">
    <source>
        <dbReference type="ARBA" id="ARBA00010986"/>
    </source>
</evidence>
<name>A0AAQ4CUG1_9CREN</name>
<dbReference type="Pfam" id="PF04295">
    <property type="entry name" value="GD_AH_second"/>
    <property type="match status" value="1"/>
</dbReference>
<dbReference type="EMBL" id="AP025226">
    <property type="protein sequence ID" value="BDB99442.1"/>
    <property type="molecule type" value="Genomic_DNA"/>
</dbReference>
<dbReference type="KEGG" id="scas:SACC_24590"/>
<dbReference type="Pfam" id="PF20629">
    <property type="entry name" value="GD_AH_C"/>
    <property type="match status" value="1"/>
</dbReference>
<evidence type="ECO:0000256" key="2">
    <source>
        <dbReference type="ARBA" id="ARBA00023239"/>
    </source>
</evidence>
<keyword evidence="6" id="KW-1185">Reference proteome</keyword>
<evidence type="ECO:0000313" key="6">
    <source>
        <dbReference type="Proteomes" id="UP001319921"/>
    </source>
</evidence>
<reference evidence="5 6" key="1">
    <citation type="journal article" date="2022" name="Microbiol. Resour. Announc.">
        <title>Complete Genome Sequence of the Hyperthermophilic and Acidophilic Archaeon Saccharolobus caldissimus Strain HS-3T.</title>
        <authorList>
            <person name="Sakai H.D."/>
            <person name="Kurosawa N."/>
        </authorList>
    </citation>
    <scope>NUCLEOTIDE SEQUENCE [LARGE SCALE GENOMIC DNA]</scope>
    <source>
        <strain evidence="5 6">JCM32116</strain>
    </source>
</reference>
<sequence length="387" mass="42235">MVTIKGYIRENGNVGIRNHVLILPLDDLSNTAAIGVSKLIRGTTVIPHPYGRLQFGRDLDLFFHILAGTGSNPNVASVIVIGIEENWANKVADEIAKTGKPVEVFPIEGYGDLRTIERASRKALEFVQEASEKQRTEVDISSIAMSIKCGESDTTSGLASNPAVGVVVDKMVDQGATVMFGETSELTGAEDIVAEKMANHELREKFLKIFKEYTEVIEREGVDLLGSQPTQGNIKGGLSTIEEKALGNIQKLGHRKVNCVLDYLDQLPKERKEGTLCFVNTSSAAAEAVTLFAAKGSVIHLFTTGQGNVVGHPIIPVIKITANPKTAKLMQEHIDIDVSDLLDLKITLEEAGERIYQYMLRVINGRLTKAEVLQHDEFSPIKLYVSA</sequence>
<dbReference type="InterPro" id="IPR007392">
    <property type="entry name" value="GD_AH_second"/>
</dbReference>
<evidence type="ECO:0000259" key="4">
    <source>
        <dbReference type="Pfam" id="PF20629"/>
    </source>
</evidence>
<dbReference type="RefSeq" id="WP_229569757.1">
    <property type="nucleotide sequence ID" value="NZ_AP025226.1"/>
</dbReference>
<dbReference type="GO" id="GO:0019698">
    <property type="term" value="P:D-galacturonate catabolic process"/>
    <property type="evidence" value="ECO:0007669"/>
    <property type="project" value="TreeGrafter"/>
</dbReference>
<dbReference type="Proteomes" id="UP001319921">
    <property type="component" value="Chromosome"/>
</dbReference>
<proteinExistence type="inferred from homology"/>
<dbReference type="InterPro" id="IPR052172">
    <property type="entry name" value="UxaA_altronate/galactarate_dh"/>
</dbReference>
<accession>A0AAQ4CUG1</accession>
<dbReference type="GO" id="GO:0016829">
    <property type="term" value="F:lyase activity"/>
    <property type="evidence" value="ECO:0007669"/>
    <property type="project" value="UniProtKB-KW"/>
</dbReference>
<feature type="domain" description="D-galactarate/Altronate dehydratase C-terminal" evidence="4">
    <location>
        <begin position="140"/>
        <end position="385"/>
    </location>
</feature>